<evidence type="ECO:0000313" key="2">
    <source>
        <dbReference type="EMBL" id="SDW58015.1"/>
    </source>
</evidence>
<dbReference type="RefSeq" id="WP_176967721.1">
    <property type="nucleotide sequence ID" value="NZ_FNNC01000003.1"/>
</dbReference>
<sequence length="282" mass="31117">MTQRIAWITDSTSSIDAETAAKYNIHIVPLSVVFENESYKENIEITTDEFYERLPHEEVFPTTSQPSVGSFSELFEQLKDSYDAAIAIHISSHLSGTLQTAQLAADMTGFPLFTVDSKMGAGSIRPLLTRGSQLAEEGSTPEEIQQRLTEMAGHARGYLLLGSLEQAHKGGRISRGKLILGTLLKIHPLLTFEGGQIVPFEKIRTRKRAESRLLQIAEDAIASSRVEDLSIIYTTTKEKAEAWKKELQELSPGLAIHLCPLSPVIGVHGGAETMGIMWYEYG</sequence>
<dbReference type="GO" id="GO:0008289">
    <property type="term" value="F:lipid binding"/>
    <property type="evidence" value="ECO:0007669"/>
    <property type="project" value="UniProtKB-KW"/>
</dbReference>
<dbReference type="Proteomes" id="UP000199488">
    <property type="component" value="Unassembled WGS sequence"/>
</dbReference>
<dbReference type="Pfam" id="PF02645">
    <property type="entry name" value="DegV"/>
    <property type="match status" value="1"/>
</dbReference>
<organism evidence="2 3">
    <name type="scientific">Marinococcus luteus</name>
    <dbReference type="NCBI Taxonomy" id="1122204"/>
    <lineage>
        <taxon>Bacteria</taxon>
        <taxon>Bacillati</taxon>
        <taxon>Bacillota</taxon>
        <taxon>Bacilli</taxon>
        <taxon>Bacillales</taxon>
        <taxon>Bacillaceae</taxon>
        <taxon>Marinococcus</taxon>
    </lineage>
</organism>
<name>A0A1H2UPJ8_9BACI</name>
<keyword evidence="3" id="KW-1185">Reference proteome</keyword>
<evidence type="ECO:0000256" key="1">
    <source>
        <dbReference type="ARBA" id="ARBA00023121"/>
    </source>
</evidence>
<keyword evidence="1" id="KW-0446">Lipid-binding</keyword>
<evidence type="ECO:0000313" key="3">
    <source>
        <dbReference type="Proteomes" id="UP000199488"/>
    </source>
</evidence>
<proteinExistence type="predicted"/>
<dbReference type="PROSITE" id="PS51482">
    <property type="entry name" value="DEGV"/>
    <property type="match status" value="1"/>
</dbReference>
<dbReference type="AlphaFoldDB" id="A0A1H2UPJ8"/>
<reference evidence="2 3" key="1">
    <citation type="submission" date="2016-10" db="EMBL/GenBank/DDBJ databases">
        <authorList>
            <person name="de Groot N.N."/>
        </authorList>
    </citation>
    <scope>NUCLEOTIDE SEQUENCE [LARGE SCALE GENOMIC DNA]</scope>
    <source>
        <strain evidence="2 3">DSM 23126</strain>
    </source>
</reference>
<dbReference type="Gene3D" id="3.30.1180.10">
    <property type="match status" value="1"/>
</dbReference>
<dbReference type="Gene3D" id="3.40.50.10170">
    <property type="match status" value="1"/>
</dbReference>
<dbReference type="PANTHER" id="PTHR33434:SF2">
    <property type="entry name" value="FATTY ACID-BINDING PROTEIN TM_1468"/>
    <property type="match status" value="1"/>
</dbReference>
<dbReference type="NCBIfam" id="TIGR00762">
    <property type="entry name" value="DegV"/>
    <property type="match status" value="1"/>
</dbReference>
<dbReference type="STRING" id="1122204.SAMN05421781_1824"/>
<dbReference type="InterPro" id="IPR043168">
    <property type="entry name" value="DegV_C"/>
</dbReference>
<protein>
    <submittedName>
        <fullName evidence="2">EDD domain protein, DegV family</fullName>
    </submittedName>
</protein>
<dbReference type="PANTHER" id="PTHR33434">
    <property type="entry name" value="DEGV DOMAIN-CONTAINING PROTEIN DR_1986-RELATED"/>
    <property type="match status" value="1"/>
</dbReference>
<dbReference type="InterPro" id="IPR050270">
    <property type="entry name" value="DegV_domain_contain"/>
</dbReference>
<dbReference type="SUPFAM" id="SSF82549">
    <property type="entry name" value="DAK1/DegV-like"/>
    <property type="match status" value="1"/>
</dbReference>
<dbReference type="EMBL" id="FNNC01000003">
    <property type="protein sequence ID" value="SDW58015.1"/>
    <property type="molecule type" value="Genomic_DNA"/>
</dbReference>
<gene>
    <name evidence="2" type="ORF">SAMN05421781_1824</name>
</gene>
<accession>A0A1H2UPJ8</accession>
<dbReference type="InterPro" id="IPR003797">
    <property type="entry name" value="DegV"/>
</dbReference>